<feature type="transmembrane region" description="Helical" evidence="6">
    <location>
        <begin position="227"/>
        <end position="248"/>
    </location>
</feature>
<feature type="transmembrane region" description="Helical" evidence="6">
    <location>
        <begin position="170"/>
        <end position="190"/>
    </location>
</feature>
<dbReference type="OrthoDB" id="9814303at2"/>
<evidence type="ECO:0000256" key="1">
    <source>
        <dbReference type="ARBA" id="ARBA00004651"/>
    </source>
</evidence>
<feature type="domain" description="Major facilitator superfamily (MFS) profile" evidence="7">
    <location>
        <begin position="13"/>
        <end position="403"/>
    </location>
</feature>
<feature type="transmembrane region" description="Helical" evidence="6">
    <location>
        <begin position="107"/>
        <end position="128"/>
    </location>
</feature>
<dbReference type="PROSITE" id="PS50850">
    <property type="entry name" value="MFS"/>
    <property type="match status" value="1"/>
</dbReference>
<dbReference type="PANTHER" id="PTHR43124">
    <property type="entry name" value="PURINE EFFLUX PUMP PBUE"/>
    <property type="match status" value="1"/>
</dbReference>
<evidence type="ECO:0000256" key="4">
    <source>
        <dbReference type="ARBA" id="ARBA00022989"/>
    </source>
</evidence>
<dbReference type="Gene3D" id="1.20.1250.20">
    <property type="entry name" value="MFS general substrate transporter like domains"/>
    <property type="match status" value="1"/>
</dbReference>
<keyword evidence="3 6" id="KW-0812">Transmembrane</keyword>
<accession>A0A1B1YR50</accession>
<dbReference type="GO" id="GO:0022857">
    <property type="term" value="F:transmembrane transporter activity"/>
    <property type="evidence" value="ECO:0007669"/>
    <property type="project" value="InterPro"/>
</dbReference>
<dbReference type="InterPro" id="IPR020846">
    <property type="entry name" value="MFS_dom"/>
</dbReference>
<dbReference type="Proteomes" id="UP000092952">
    <property type="component" value="Chromosome"/>
</dbReference>
<dbReference type="EMBL" id="CP014671">
    <property type="protein sequence ID" value="ANX03254.1"/>
    <property type="molecule type" value="Genomic_DNA"/>
</dbReference>
<keyword evidence="9" id="KW-1185">Reference proteome</keyword>
<dbReference type="STRING" id="1810504.PG2T_02975"/>
<evidence type="ECO:0000256" key="5">
    <source>
        <dbReference type="ARBA" id="ARBA00023136"/>
    </source>
</evidence>
<dbReference type="InParanoid" id="A0A1B1YR50"/>
<dbReference type="SUPFAM" id="SSF103473">
    <property type="entry name" value="MFS general substrate transporter"/>
    <property type="match status" value="1"/>
</dbReference>
<dbReference type="AlphaFoldDB" id="A0A1B1YR50"/>
<keyword evidence="2" id="KW-1003">Cell membrane</keyword>
<dbReference type="PANTHER" id="PTHR43124:SF3">
    <property type="entry name" value="CHLORAMPHENICOL EFFLUX PUMP RV0191"/>
    <property type="match status" value="1"/>
</dbReference>
<organism evidence="8 9">
    <name type="scientific">Immundisolibacter cernigliae</name>
    <dbReference type="NCBI Taxonomy" id="1810504"/>
    <lineage>
        <taxon>Bacteria</taxon>
        <taxon>Pseudomonadati</taxon>
        <taxon>Pseudomonadota</taxon>
        <taxon>Gammaproteobacteria</taxon>
        <taxon>Immundisolibacterales</taxon>
        <taxon>Immundisolibacteraceae</taxon>
        <taxon>Immundisolibacter</taxon>
    </lineage>
</organism>
<evidence type="ECO:0000313" key="9">
    <source>
        <dbReference type="Proteomes" id="UP000092952"/>
    </source>
</evidence>
<feature type="transmembrane region" description="Helical" evidence="6">
    <location>
        <begin position="378"/>
        <end position="399"/>
    </location>
</feature>
<proteinExistence type="predicted"/>
<evidence type="ECO:0000259" key="7">
    <source>
        <dbReference type="PROSITE" id="PS50850"/>
    </source>
</evidence>
<feature type="transmembrane region" description="Helical" evidence="6">
    <location>
        <begin position="349"/>
        <end position="372"/>
    </location>
</feature>
<evidence type="ECO:0000256" key="2">
    <source>
        <dbReference type="ARBA" id="ARBA00022475"/>
    </source>
</evidence>
<dbReference type="KEGG" id="gbi:PG2T_02975"/>
<feature type="transmembrane region" description="Helical" evidence="6">
    <location>
        <begin position="140"/>
        <end position="158"/>
    </location>
</feature>
<gene>
    <name evidence="8" type="ORF">PG2T_02975</name>
</gene>
<name>A0A1B1YR50_9GAMM</name>
<dbReference type="InterPro" id="IPR011701">
    <property type="entry name" value="MFS"/>
</dbReference>
<feature type="transmembrane region" description="Helical" evidence="6">
    <location>
        <begin position="312"/>
        <end position="329"/>
    </location>
</feature>
<dbReference type="FunCoup" id="A0A1B1YR50">
    <property type="interactions" value="39"/>
</dbReference>
<dbReference type="CDD" id="cd17324">
    <property type="entry name" value="MFS_NepI_like"/>
    <property type="match status" value="1"/>
</dbReference>
<dbReference type="GO" id="GO:0005886">
    <property type="term" value="C:plasma membrane"/>
    <property type="evidence" value="ECO:0007669"/>
    <property type="project" value="UniProtKB-SubCell"/>
</dbReference>
<evidence type="ECO:0000313" key="8">
    <source>
        <dbReference type="EMBL" id="ANX03254.1"/>
    </source>
</evidence>
<protein>
    <submittedName>
        <fullName evidence="8">Transporter</fullName>
    </submittedName>
</protein>
<dbReference type="Pfam" id="PF07690">
    <property type="entry name" value="MFS_1"/>
    <property type="match status" value="1"/>
</dbReference>
<comment type="subcellular location">
    <subcellularLocation>
        <location evidence="1">Cell membrane</location>
        <topology evidence="1">Multi-pass membrane protein</topology>
    </subcellularLocation>
</comment>
<dbReference type="RefSeq" id="WP_068802760.1">
    <property type="nucleotide sequence ID" value="NZ_CP014671.1"/>
</dbReference>
<evidence type="ECO:0000256" key="3">
    <source>
        <dbReference type="ARBA" id="ARBA00022692"/>
    </source>
</evidence>
<sequence length="406" mass="41396">MNDSPAPDTGSPPLLAIVCLSLAAGASAMAMRVNDALLPQLAQIFGVPLATTAQVVSFYALAYGASQVLWGPVGDRFGKYRVVAWAVLACALASLACAFAGDFGQLRAARVLAGMLAAAIIPLSIAWLGDVVPYERRQPVLARFLIGQITGLAAGVWLGGVAADHLGWRVPYFVLAGLYGIVGAQLFVGLQRLPPGSSGRAGSAVASSLGRTLGDFREVLGGRWAQILLLIVFLEGSFLFGPLAFMAAHLHHQIGVSLTVAGSLVMVFGAGGLVYALGARRLVRGLGEAGLARAGAVFLCLGLGAIAAAPSWIFGIVGSLLAGLGFYMLHNTLQVNATQMAPRVRGAAVSIFAASFFLGQAAGVTLTGWLSAHVGSGPAIALGAAALLGIGLGFGQVLVRRTAAQG</sequence>
<feature type="transmembrane region" description="Helical" evidence="6">
    <location>
        <begin position="290"/>
        <end position="306"/>
    </location>
</feature>
<feature type="transmembrane region" description="Helical" evidence="6">
    <location>
        <begin position="82"/>
        <end position="101"/>
    </location>
</feature>
<feature type="transmembrane region" description="Helical" evidence="6">
    <location>
        <begin position="40"/>
        <end position="61"/>
    </location>
</feature>
<keyword evidence="5 6" id="KW-0472">Membrane</keyword>
<keyword evidence="4 6" id="KW-1133">Transmembrane helix</keyword>
<evidence type="ECO:0000256" key="6">
    <source>
        <dbReference type="SAM" id="Phobius"/>
    </source>
</evidence>
<dbReference type="InterPro" id="IPR036259">
    <property type="entry name" value="MFS_trans_sf"/>
</dbReference>
<dbReference type="InterPro" id="IPR050189">
    <property type="entry name" value="MFS_Efflux_Transporters"/>
</dbReference>
<reference evidence="9" key="1">
    <citation type="submission" date="2016-03" db="EMBL/GenBank/DDBJ databases">
        <title>Complete genome sequence of Solimmundus cernigliae, representing a novel lineage of polycyclic aromatic hydrocarbon degraders within the Gammaproteobacteria.</title>
        <authorList>
            <person name="Singleton D.R."/>
            <person name="Dickey A.N."/>
            <person name="Scholl E.H."/>
            <person name="Wright F.A."/>
            <person name="Aitken M.D."/>
        </authorList>
    </citation>
    <scope>NUCLEOTIDE SEQUENCE [LARGE SCALE GENOMIC DNA]</scope>
    <source>
        <strain evidence="9">TR3.2</strain>
    </source>
</reference>
<feature type="transmembrane region" description="Helical" evidence="6">
    <location>
        <begin position="254"/>
        <end position="278"/>
    </location>
</feature>